<keyword evidence="1 4" id="KW-0489">Methyltransferase</keyword>
<comment type="similarity">
    <text evidence="4">Belongs to the class I-like SAM-binding methyltransferase superfamily. Cation-dependent O-methyltransferase family.</text>
</comment>
<dbReference type="EC" id="2.1.1.-" evidence="4"/>
<dbReference type="Gene3D" id="3.40.50.150">
    <property type="entry name" value="Vaccinia Virus protein VP39"/>
    <property type="match status" value="1"/>
</dbReference>
<comment type="catalytic activity">
    <reaction evidence="4">
        <text>5-hydroxyuridine(34) in tRNA + S-adenosyl-L-methionine = 5-methoxyuridine(34) in tRNA + S-adenosyl-L-homocysteine + H(+)</text>
        <dbReference type="Rhea" id="RHEA:60524"/>
        <dbReference type="Rhea" id="RHEA-COMP:13381"/>
        <dbReference type="Rhea" id="RHEA-COMP:15591"/>
        <dbReference type="ChEBI" id="CHEBI:15378"/>
        <dbReference type="ChEBI" id="CHEBI:57856"/>
        <dbReference type="ChEBI" id="CHEBI:59789"/>
        <dbReference type="ChEBI" id="CHEBI:136877"/>
        <dbReference type="ChEBI" id="CHEBI:143860"/>
    </reaction>
</comment>
<dbReference type="Proteomes" id="UP001596267">
    <property type="component" value="Unassembled WGS sequence"/>
</dbReference>
<name>A0ABW1WD68_9BACL</name>
<evidence type="ECO:0000256" key="4">
    <source>
        <dbReference type="HAMAP-Rule" id="MF_02217"/>
    </source>
</evidence>
<dbReference type="RefSeq" id="WP_253053821.1">
    <property type="nucleotide sequence ID" value="NZ_JAMXWN010000005.1"/>
</dbReference>
<dbReference type="PANTHER" id="PTHR10509">
    <property type="entry name" value="O-METHYLTRANSFERASE-RELATED"/>
    <property type="match status" value="1"/>
</dbReference>
<dbReference type="Pfam" id="PF01596">
    <property type="entry name" value="Methyltransf_3"/>
    <property type="match status" value="1"/>
</dbReference>
<keyword evidence="4" id="KW-0479">Metal-binding</keyword>
<evidence type="ECO:0000313" key="5">
    <source>
        <dbReference type="EMBL" id="MFC6385045.1"/>
    </source>
</evidence>
<gene>
    <name evidence="4" type="primary">trmR</name>
    <name evidence="5" type="ORF">ACFP7A_00385</name>
</gene>
<feature type="binding site" evidence="4">
    <location>
        <position position="133"/>
    </location>
    <ligand>
        <name>Mg(2+)</name>
        <dbReference type="ChEBI" id="CHEBI:18420"/>
    </ligand>
</feature>
<keyword evidence="4" id="KW-0819">tRNA processing</keyword>
<dbReference type="CDD" id="cd02440">
    <property type="entry name" value="AdoMet_MTases"/>
    <property type="match status" value="1"/>
</dbReference>
<evidence type="ECO:0000256" key="3">
    <source>
        <dbReference type="ARBA" id="ARBA00022691"/>
    </source>
</evidence>
<protein>
    <recommendedName>
        <fullName evidence="4">tRNA 5-hydroxyuridine methyltransferase</fullName>
        <ecNumber evidence="4">2.1.1.-</ecNumber>
    </recommendedName>
    <alternativeName>
        <fullName evidence="4">ho5U methyltransferase</fullName>
    </alternativeName>
</protein>
<dbReference type="PROSITE" id="PS51682">
    <property type="entry name" value="SAM_OMT_I"/>
    <property type="match status" value="1"/>
</dbReference>
<dbReference type="InterPro" id="IPR029063">
    <property type="entry name" value="SAM-dependent_MTases_sf"/>
</dbReference>
<proteinExistence type="inferred from homology"/>
<feature type="binding site" evidence="4">
    <location>
        <position position="159"/>
    </location>
    <ligand>
        <name>Mg(2+)</name>
        <dbReference type="ChEBI" id="CHEBI:18420"/>
    </ligand>
</feature>
<feature type="binding site" evidence="4">
    <location>
        <position position="160"/>
    </location>
    <ligand>
        <name>Mg(2+)</name>
        <dbReference type="ChEBI" id="CHEBI:18420"/>
    </ligand>
</feature>
<keyword evidence="3 4" id="KW-0949">S-adenosyl-L-methionine</keyword>
<dbReference type="InterPro" id="IPR002935">
    <property type="entry name" value="SAM_O-MeTrfase"/>
</dbReference>
<dbReference type="GO" id="GO:0032259">
    <property type="term" value="P:methylation"/>
    <property type="evidence" value="ECO:0007669"/>
    <property type="project" value="UniProtKB-KW"/>
</dbReference>
<comment type="function">
    <text evidence="4">Catalyzes the methylation of 5-hydroxyuridine (ho5U) to form 5-methoxyuridine (mo5U) at position 34 in tRNAs.</text>
</comment>
<feature type="binding site" evidence="4">
    <location>
        <position position="85"/>
    </location>
    <ligand>
        <name>S-adenosyl-L-methionine</name>
        <dbReference type="ChEBI" id="CHEBI:59789"/>
    </ligand>
</feature>
<accession>A0ABW1WD68</accession>
<keyword evidence="6" id="KW-1185">Reference proteome</keyword>
<dbReference type="EMBL" id="JBHSTQ010000001">
    <property type="protein sequence ID" value="MFC6385045.1"/>
    <property type="molecule type" value="Genomic_DNA"/>
</dbReference>
<evidence type="ECO:0000256" key="1">
    <source>
        <dbReference type="ARBA" id="ARBA00022603"/>
    </source>
</evidence>
<feature type="binding site" evidence="4">
    <location>
        <position position="67"/>
    </location>
    <ligand>
        <name>S-adenosyl-L-methionine</name>
        <dbReference type="ChEBI" id="CHEBI:59789"/>
    </ligand>
</feature>
<evidence type="ECO:0000256" key="2">
    <source>
        <dbReference type="ARBA" id="ARBA00022679"/>
    </source>
</evidence>
<dbReference type="SUPFAM" id="SSF53335">
    <property type="entry name" value="S-adenosyl-L-methionine-dependent methyltransferases"/>
    <property type="match status" value="1"/>
</dbReference>
<dbReference type="PANTHER" id="PTHR10509:SF14">
    <property type="entry name" value="CAFFEOYL-COA O-METHYLTRANSFERASE 3-RELATED"/>
    <property type="match status" value="1"/>
</dbReference>
<organism evidence="5 6">
    <name type="scientific">Sporolactobacillus kofuensis</name>
    <dbReference type="NCBI Taxonomy" id="269672"/>
    <lineage>
        <taxon>Bacteria</taxon>
        <taxon>Bacillati</taxon>
        <taxon>Bacillota</taxon>
        <taxon>Bacilli</taxon>
        <taxon>Bacillales</taxon>
        <taxon>Sporolactobacillaceae</taxon>
        <taxon>Sporolactobacillus</taxon>
    </lineage>
</organism>
<evidence type="ECO:0000313" key="6">
    <source>
        <dbReference type="Proteomes" id="UP001596267"/>
    </source>
</evidence>
<keyword evidence="4" id="KW-0460">Magnesium</keyword>
<comment type="caution">
    <text evidence="5">The sequence shown here is derived from an EMBL/GenBank/DDBJ whole genome shotgun (WGS) entry which is preliminary data.</text>
</comment>
<feature type="binding site" evidence="4">
    <location>
        <begin position="113"/>
        <end position="114"/>
    </location>
    <ligand>
        <name>S-adenosyl-L-methionine</name>
        <dbReference type="ChEBI" id="CHEBI:59789"/>
    </ligand>
</feature>
<comment type="subunit">
    <text evidence="4">Homodimer.</text>
</comment>
<dbReference type="InterPro" id="IPR043675">
    <property type="entry name" value="TrmR_methyltr"/>
</dbReference>
<dbReference type="HAMAP" id="MF_02217">
    <property type="entry name" value="TrmR_methyltr"/>
    <property type="match status" value="1"/>
</dbReference>
<sequence length="224" mass="24811">MVEFKELSAYAAAFTHSETDLLRQMEKKAADIYIPIMQPSAMAFLQQLIRWTGTKRILELGTAIGYSSIRMALAAGKGAEIITVERDQAMIEEATKNIEAHNLQDTIKIVNGDATEDLPEVTAFAPYDLIVIDAAKAQYERLFQKCVGVLADDGIIVSDNILFHGLVCDIDAVKKRQLNRLVKKVDAYNHFLVDQPSFDTVFLTVGDGMAISTKKTYTARGGNY</sequence>
<feature type="binding site" evidence="4">
    <location>
        <position position="37"/>
    </location>
    <ligand>
        <name>S-adenosyl-L-methionine</name>
        <dbReference type="ChEBI" id="CHEBI:59789"/>
    </ligand>
</feature>
<reference evidence="6" key="1">
    <citation type="journal article" date="2019" name="Int. J. Syst. Evol. Microbiol.">
        <title>The Global Catalogue of Microorganisms (GCM) 10K type strain sequencing project: providing services to taxonomists for standard genome sequencing and annotation.</title>
        <authorList>
            <consortium name="The Broad Institute Genomics Platform"/>
            <consortium name="The Broad Institute Genome Sequencing Center for Infectious Disease"/>
            <person name="Wu L."/>
            <person name="Ma J."/>
        </authorList>
    </citation>
    <scope>NUCLEOTIDE SEQUENCE [LARGE SCALE GENOMIC DNA]</scope>
    <source>
        <strain evidence="6">CCUG 42001</strain>
    </source>
</reference>
<feature type="binding site" evidence="4">
    <location>
        <position position="133"/>
    </location>
    <ligand>
        <name>S-adenosyl-L-methionine</name>
        <dbReference type="ChEBI" id="CHEBI:59789"/>
    </ligand>
</feature>
<keyword evidence="2 4" id="KW-0808">Transferase</keyword>
<dbReference type="InterPro" id="IPR050362">
    <property type="entry name" value="Cation-dep_OMT"/>
</dbReference>
<dbReference type="GO" id="GO:0008168">
    <property type="term" value="F:methyltransferase activity"/>
    <property type="evidence" value="ECO:0007669"/>
    <property type="project" value="UniProtKB-KW"/>
</dbReference>